<dbReference type="Gene3D" id="3.30.2350.10">
    <property type="entry name" value="Pseudouridine synthase"/>
    <property type="match status" value="1"/>
</dbReference>
<protein>
    <submittedName>
        <fullName evidence="2">Uncharacterized protein LOC113789671</fullName>
    </submittedName>
</protein>
<dbReference type="RefSeq" id="XP_027195040.1">
    <property type="nucleotide sequence ID" value="XM_027339239.1"/>
</dbReference>
<dbReference type="OrthoDB" id="428658at2759"/>
<dbReference type="OMA" id="MNIDYKV"/>
<reference evidence="2" key="1">
    <citation type="submission" date="2025-08" db="UniProtKB">
        <authorList>
            <consortium name="RefSeq"/>
        </authorList>
    </citation>
    <scope>IDENTIFICATION</scope>
    <source>
        <strain evidence="2">Airmid</strain>
    </source>
</reference>
<organism evidence="1 2">
    <name type="scientific">Dermatophagoides pteronyssinus</name>
    <name type="common">European house dust mite</name>
    <dbReference type="NCBI Taxonomy" id="6956"/>
    <lineage>
        <taxon>Eukaryota</taxon>
        <taxon>Metazoa</taxon>
        <taxon>Ecdysozoa</taxon>
        <taxon>Arthropoda</taxon>
        <taxon>Chelicerata</taxon>
        <taxon>Arachnida</taxon>
        <taxon>Acari</taxon>
        <taxon>Acariformes</taxon>
        <taxon>Sarcoptiformes</taxon>
        <taxon>Astigmata</taxon>
        <taxon>Psoroptidia</taxon>
        <taxon>Analgoidea</taxon>
        <taxon>Pyroglyphidae</taxon>
        <taxon>Dermatophagoidinae</taxon>
        <taxon>Dermatophagoides</taxon>
    </lineage>
</organism>
<dbReference type="InParanoid" id="A0A6P6XNJ5"/>
<dbReference type="Proteomes" id="UP000515146">
    <property type="component" value="Unplaced"/>
</dbReference>
<proteinExistence type="predicted"/>
<dbReference type="AlphaFoldDB" id="A0A6P6XNJ5"/>
<dbReference type="KEGG" id="dpte:113789671"/>
<evidence type="ECO:0000313" key="2">
    <source>
        <dbReference type="RefSeq" id="XP_027195040.1"/>
    </source>
</evidence>
<accession>A0A6P6XNJ5</accession>
<name>A0A6P6XNJ5_DERPT</name>
<gene>
    <name evidence="2" type="primary">LOC113789671</name>
</gene>
<keyword evidence="1" id="KW-1185">Reference proteome</keyword>
<sequence>MFKRQVLFVLNQNLIRYSSLSQSTVTSSLNSATNRYDNDDGHQHKSINKRLSSSSKHLYRNLFDWNSQIDLAKLLAKNIVYNDYGLIAISKPWGLGIHKPADNVIYLKNPSNAEQILNNQIFGQPKYSIADVIDLFGQLMHLNHPLHIVKAPDRRWSGLVLFSEEKTMENHILKAIRRAKAQRTPPMRFYCVVNGLIPSVEIGRWYEERCGIRLTEIDELGQSKEPIYVSPNDMSHNIRKKGAHRDNKYQLGPVKSASIKYRVLAQNPDLAVSLIDLHTTITKWSAIQCFLAYKTSFILGDTFFSYRVKHIFGQHITMSTLKQKNLQNWRHIDQSFEPLSRKVCQKLGVRSNREIPLMIHHYGLLFPKLLRTLRPLKRQSNHESLNDQTNQNLIKLDDNDDLIIETNFNHLPKHFYRTLDRLNLNIFS</sequence>
<evidence type="ECO:0000313" key="1">
    <source>
        <dbReference type="Proteomes" id="UP000515146"/>
    </source>
</evidence>